<dbReference type="Gene3D" id="2.40.30.170">
    <property type="match status" value="1"/>
</dbReference>
<evidence type="ECO:0000313" key="4">
    <source>
        <dbReference type="EMBL" id="EAT12116.1"/>
    </source>
</evidence>
<evidence type="ECO:0000256" key="1">
    <source>
        <dbReference type="ARBA" id="ARBA00009477"/>
    </source>
</evidence>
<dbReference type="GO" id="GO:0015562">
    <property type="term" value="F:efflux transmembrane transporter activity"/>
    <property type="evidence" value="ECO:0007669"/>
    <property type="project" value="TreeGrafter"/>
</dbReference>
<proteinExistence type="inferred from homology"/>
<evidence type="ECO:0000256" key="2">
    <source>
        <dbReference type="SAM" id="Coils"/>
    </source>
</evidence>
<keyword evidence="5" id="KW-1185">Reference proteome</keyword>
<dbReference type="PANTHER" id="PTHR30469">
    <property type="entry name" value="MULTIDRUG RESISTANCE PROTEIN MDTA"/>
    <property type="match status" value="1"/>
</dbReference>
<dbReference type="Proteomes" id="UP000004263">
    <property type="component" value="Unassembled WGS sequence"/>
</dbReference>
<sequence length="384" mass="42151">MKRLFQKKTAIPLGILVAGLLTMIGLSALKKAPEEKNDGDNIPIADVQLLELRDIKLSVKAYGQVEPKHTTELISQVTGEIVAINPAFNRGGRVEKGDMLVQIDPRDYESALLQAEAQYASAKAALETEVAQSEVAKEQWADQSSPTVLALRKPQLTQAKAAVKAALAAVQNAKRNLERTKIKSPYHSLIKARHISLGSNVTPGTPIGTVLDISVAQIRLPIPANDFQFLERGNNIGVELISQQGNKTHTWSATITRDEGIIEERSRMRFLVAELEQPYELKNPLLFGTYVNAEISGITLKNAARVPYNWLSDEKLITIKDESISFADVSIVRKNEDHVIIQGSFSKPQTVVTSALEYPVEGMKVKTKPTQEPMSAVVDSENAL</sequence>
<name>Q1N1D4_9GAMM</name>
<organism evidence="4 5">
    <name type="scientific">Bermanella marisrubri</name>
    <dbReference type="NCBI Taxonomy" id="207949"/>
    <lineage>
        <taxon>Bacteria</taxon>
        <taxon>Pseudomonadati</taxon>
        <taxon>Pseudomonadota</taxon>
        <taxon>Gammaproteobacteria</taxon>
        <taxon>Oceanospirillales</taxon>
        <taxon>Oceanospirillaceae</taxon>
        <taxon>Bermanella</taxon>
    </lineage>
</organism>
<feature type="coiled-coil region" evidence="2">
    <location>
        <begin position="112"/>
        <end position="183"/>
    </location>
</feature>
<dbReference type="InterPro" id="IPR058625">
    <property type="entry name" value="MdtA-like_BSH"/>
</dbReference>
<feature type="domain" description="Multidrug resistance protein MdtA-like barrel-sandwich hybrid" evidence="3">
    <location>
        <begin position="71"/>
        <end position="211"/>
    </location>
</feature>
<dbReference type="OrthoDB" id="5730196at2"/>
<dbReference type="PANTHER" id="PTHR30469:SF12">
    <property type="entry name" value="MULTIDRUG RESISTANCE PROTEIN MDTA"/>
    <property type="match status" value="1"/>
</dbReference>
<reference evidence="4 5" key="1">
    <citation type="submission" date="2006-03" db="EMBL/GenBank/DDBJ databases">
        <authorList>
            <person name="Pinhassi J."/>
            <person name="Pedros-Alio C."/>
            <person name="Ferriera S."/>
            <person name="Johnson J."/>
            <person name="Kravitz S."/>
            <person name="Halpern A."/>
            <person name="Remington K."/>
            <person name="Beeson K."/>
            <person name="Tran B."/>
            <person name="Rogers Y.-H."/>
            <person name="Friedman R."/>
            <person name="Venter J.C."/>
        </authorList>
    </citation>
    <scope>NUCLEOTIDE SEQUENCE [LARGE SCALE GENOMIC DNA]</scope>
    <source>
        <strain evidence="4 5">RED65</strain>
    </source>
</reference>
<dbReference type="AlphaFoldDB" id="Q1N1D4"/>
<dbReference type="Gene3D" id="1.10.287.470">
    <property type="entry name" value="Helix hairpin bin"/>
    <property type="match status" value="1"/>
</dbReference>
<dbReference type="GO" id="GO:1990281">
    <property type="term" value="C:efflux pump complex"/>
    <property type="evidence" value="ECO:0007669"/>
    <property type="project" value="TreeGrafter"/>
</dbReference>
<dbReference type="HOGENOM" id="CLU_018816_18_2_6"/>
<dbReference type="Pfam" id="PF25917">
    <property type="entry name" value="BSH_RND"/>
    <property type="match status" value="1"/>
</dbReference>
<gene>
    <name evidence="4" type="ORF">RED65_03720</name>
</gene>
<dbReference type="InterPro" id="IPR006143">
    <property type="entry name" value="RND_pump_MFP"/>
</dbReference>
<dbReference type="Gene3D" id="2.40.50.100">
    <property type="match status" value="1"/>
</dbReference>
<accession>Q1N1D4</accession>
<dbReference type="STRING" id="207949.RED65_03720"/>
<comment type="similarity">
    <text evidence="1">Belongs to the membrane fusion protein (MFP) (TC 8.A.1) family.</text>
</comment>
<comment type="caution">
    <text evidence="4">The sequence shown here is derived from an EMBL/GenBank/DDBJ whole genome shotgun (WGS) entry which is preliminary data.</text>
</comment>
<dbReference type="EMBL" id="AAQH01000010">
    <property type="protein sequence ID" value="EAT12116.1"/>
    <property type="molecule type" value="Genomic_DNA"/>
</dbReference>
<dbReference type="SUPFAM" id="SSF111369">
    <property type="entry name" value="HlyD-like secretion proteins"/>
    <property type="match status" value="1"/>
</dbReference>
<evidence type="ECO:0000259" key="3">
    <source>
        <dbReference type="Pfam" id="PF25917"/>
    </source>
</evidence>
<protein>
    <submittedName>
        <fullName evidence="4">Efflux transporter, RND family, MFP subunit subfamily protein</fullName>
    </submittedName>
</protein>
<dbReference type="NCBIfam" id="TIGR01730">
    <property type="entry name" value="RND_mfp"/>
    <property type="match status" value="1"/>
</dbReference>
<keyword evidence="2" id="KW-0175">Coiled coil</keyword>
<evidence type="ECO:0000313" key="5">
    <source>
        <dbReference type="Proteomes" id="UP000004263"/>
    </source>
</evidence>
<dbReference type="RefSeq" id="WP_007019076.1">
    <property type="nucleotide sequence ID" value="NZ_CH724120.1"/>
</dbReference>